<keyword evidence="5 9" id="KW-0560">Oxidoreductase</keyword>
<accession>A0ABV3X3V7</accession>
<dbReference type="Pfam" id="PF07992">
    <property type="entry name" value="Pyr_redox_2"/>
    <property type="match status" value="1"/>
</dbReference>
<dbReference type="InterPro" id="IPR023753">
    <property type="entry name" value="FAD/NAD-binding_dom"/>
</dbReference>
<dbReference type="PANTHER" id="PTHR43706">
    <property type="entry name" value="NADH DEHYDROGENASE"/>
    <property type="match status" value="1"/>
</dbReference>
<evidence type="ECO:0000256" key="1">
    <source>
        <dbReference type="ARBA" id="ARBA00005272"/>
    </source>
</evidence>
<protein>
    <recommendedName>
        <fullName evidence="2">NADH:ubiquinone reductase (non-electrogenic)</fullName>
        <ecNumber evidence="2">1.6.5.9</ecNumber>
    </recommendedName>
</protein>
<dbReference type="Gene3D" id="3.50.50.100">
    <property type="match status" value="1"/>
</dbReference>
<dbReference type="PANTHER" id="PTHR43706:SF47">
    <property type="entry name" value="EXTERNAL NADH-UBIQUINONE OXIDOREDUCTASE 1, MITOCHONDRIAL-RELATED"/>
    <property type="match status" value="1"/>
</dbReference>
<keyword evidence="6" id="KW-0520">NAD</keyword>
<dbReference type="PRINTS" id="PR00411">
    <property type="entry name" value="PNDRDTASEI"/>
</dbReference>
<evidence type="ECO:0000256" key="6">
    <source>
        <dbReference type="ARBA" id="ARBA00023027"/>
    </source>
</evidence>
<evidence type="ECO:0000256" key="4">
    <source>
        <dbReference type="ARBA" id="ARBA00022827"/>
    </source>
</evidence>
<comment type="caution">
    <text evidence="9">The sequence shown here is derived from an EMBL/GenBank/DDBJ whole genome shotgun (WGS) entry which is preliminary data.</text>
</comment>
<evidence type="ECO:0000259" key="8">
    <source>
        <dbReference type="Pfam" id="PF07992"/>
    </source>
</evidence>
<reference evidence="9 10" key="1">
    <citation type="submission" date="2023-04" db="EMBL/GenBank/DDBJ databases">
        <title>Genome Sequence of Selenomonas sputigena ATCC 33150.</title>
        <authorList>
            <person name="Miller D.P."/>
            <person name="Anvari S."/>
            <person name="Polson S.W."/>
            <person name="Macdonald M."/>
            <person name="Mcdowell J.V."/>
        </authorList>
    </citation>
    <scope>NUCLEOTIDE SEQUENCE [LARGE SCALE GENOMIC DNA]</scope>
    <source>
        <strain evidence="9 10">ATCC 33150</strain>
    </source>
</reference>
<keyword evidence="4" id="KW-0274">FAD</keyword>
<dbReference type="PRINTS" id="PR00368">
    <property type="entry name" value="FADPNR"/>
</dbReference>
<dbReference type="SUPFAM" id="SSF51905">
    <property type="entry name" value="FAD/NAD(P)-binding domain"/>
    <property type="match status" value="1"/>
</dbReference>
<evidence type="ECO:0000256" key="5">
    <source>
        <dbReference type="ARBA" id="ARBA00023002"/>
    </source>
</evidence>
<dbReference type="Proteomes" id="UP001559623">
    <property type="component" value="Unassembled WGS sequence"/>
</dbReference>
<evidence type="ECO:0000256" key="3">
    <source>
        <dbReference type="ARBA" id="ARBA00022630"/>
    </source>
</evidence>
<feature type="domain" description="FAD/NAD(P)-binding" evidence="8">
    <location>
        <begin position="6"/>
        <end position="325"/>
    </location>
</feature>
<evidence type="ECO:0000256" key="2">
    <source>
        <dbReference type="ARBA" id="ARBA00012637"/>
    </source>
</evidence>
<comment type="catalytic activity">
    <reaction evidence="7">
        <text>a quinone + NADH + H(+) = a quinol + NAD(+)</text>
        <dbReference type="Rhea" id="RHEA:46160"/>
        <dbReference type="ChEBI" id="CHEBI:15378"/>
        <dbReference type="ChEBI" id="CHEBI:24646"/>
        <dbReference type="ChEBI" id="CHEBI:57540"/>
        <dbReference type="ChEBI" id="CHEBI:57945"/>
        <dbReference type="ChEBI" id="CHEBI:132124"/>
        <dbReference type="EC" id="1.6.5.9"/>
    </reaction>
</comment>
<proteinExistence type="inferred from homology"/>
<dbReference type="EC" id="1.6.5.9" evidence="2"/>
<dbReference type="GO" id="GO:0016491">
    <property type="term" value="F:oxidoreductase activity"/>
    <property type="evidence" value="ECO:0007669"/>
    <property type="project" value="UniProtKB-KW"/>
</dbReference>
<keyword evidence="10" id="KW-1185">Reference proteome</keyword>
<dbReference type="InterPro" id="IPR036188">
    <property type="entry name" value="FAD/NAD-bd_sf"/>
</dbReference>
<evidence type="ECO:0000313" key="9">
    <source>
        <dbReference type="EMBL" id="MEX5284868.1"/>
    </source>
</evidence>
<evidence type="ECO:0000313" key="10">
    <source>
        <dbReference type="Proteomes" id="UP001559623"/>
    </source>
</evidence>
<evidence type="ECO:0000256" key="7">
    <source>
        <dbReference type="ARBA" id="ARBA00047599"/>
    </source>
</evidence>
<name>A0ABV3X3V7_9FIRM</name>
<organism evidence="9 10">
    <name type="scientific">Selenomonas sputigena</name>
    <dbReference type="NCBI Taxonomy" id="69823"/>
    <lineage>
        <taxon>Bacteria</taxon>
        <taxon>Bacillati</taxon>
        <taxon>Bacillota</taxon>
        <taxon>Negativicutes</taxon>
        <taxon>Selenomonadales</taxon>
        <taxon>Selenomonadaceae</taxon>
        <taxon>Selenomonas</taxon>
    </lineage>
</organism>
<gene>
    <name evidence="9" type="ORF">QCO44_04305</name>
</gene>
<dbReference type="EMBL" id="JARVLH010000002">
    <property type="protein sequence ID" value="MEX5284868.1"/>
    <property type="molecule type" value="Genomic_DNA"/>
</dbReference>
<dbReference type="RefSeq" id="WP_368846588.1">
    <property type="nucleotide sequence ID" value="NZ_CP194411.1"/>
</dbReference>
<dbReference type="InterPro" id="IPR045024">
    <property type="entry name" value="NDH-2"/>
</dbReference>
<sequence length="436" mass="48772">MSNKTRVVVVGAGFGGVKAVRELAKDKELDITIIDRRNFHLFQPLLYQLATSLLSTDEIAYPIRAFFRHNKNVDLFMAKLRGLDKERKVVITNHGEIPYDYLILAAGATTNFFGMESVEQHSFPMKTLQEALHIRNHVIHMFERANKLERSEEERRRMLTFVVVGGGPTGVELAGSLAEVINLIMKDEYHNLVPDEVSVKLVEATGGLLPMMPPDLQEETVRVLQKKGIDVMLNTQVAGCDKHSLSLKDGRVIPTDTVIWAAGVKAVPIIAKLGFATDRAGRLIVNEKLQVEGERDVFAIGDCASFCHGTERPLPTVAPVATQEAVVAVRNIQRLRQGDENLETFRYKDQGALATIGRTEAVVNMNGTKFKGFIAWVIWMLVHLMRLAGAHTNMTVLMKWTWNLVSGTRLGRIITNIQYDESRELRPIPLDPEEKG</sequence>
<comment type="similarity">
    <text evidence="1">Belongs to the NADH dehydrogenase family.</text>
</comment>
<keyword evidence="3" id="KW-0285">Flavoprotein</keyword>